<organism evidence="1">
    <name type="scientific">Rhipicephalus appendiculatus</name>
    <name type="common">Brown ear tick</name>
    <dbReference type="NCBI Taxonomy" id="34631"/>
    <lineage>
        <taxon>Eukaryota</taxon>
        <taxon>Metazoa</taxon>
        <taxon>Ecdysozoa</taxon>
        <taxon>Arthropoda</taxon>
        <taxon>Chelicerata</taxon>
        <taxon>Arachnida</taxon>
        <taxon>Acari</taxon>
        <taxon>Parasitiformes</taxon>
        <taxon>Ixodida</taxon>
        <taxon>Ixodoidea</taxon>
        <taxon>Ixodidae</taxon>
        <taxon>Rhipicephalinae</taxon>
        <taxon>Rhipicephalus</taxon>
        <taxon>Rhipicephalus</taxon>
    </lineage>
</organism>
<name>A0A131YBZ4_RHIAP</name>
<reference evidence="1" key="1">
    <citation type="journal article" date="2016" name="Ticks Tick Borne Dis.">
        <title>De novo assembly and annotation of the salivary gland transcriptome of Rhipicephalus appendiculatus male and female ticks during blood feeding.</title>
        <authorList>
            <person name="de Castro M.H."/>
            <person name="de Klerk D."/>
            <person name="Pienaar R."/>
            <person name="Latif A.A."/>
            <person name="Rees D.J."/>
            <person name="Mans B.J."/>
        </authorList>
    </citation>
    <scope>NUCLEOTIDE SEQUENCE</scope>
    <source>
        <tissue evidence="1">Salivary glands</tissue>
    </source>
</reference>
<proteinExistence type="predicted"/>
<evidence type="ECO:0000313" key="1">
    <source>
        <dbReference type="EMBL" id="JAP75992.1"/>
    </source>
</evidence>
<dbReference type="EMBL" id="GEDV01012565">
    <property type="protein sequence ID" value="JAP75992.1"/>
    <property type="molecule type" value="Transcribed_RNA"/>
</dbReference>
<dbReference type="AlphaFoldDB" id="A0A131YBZ4"/>
<accession>A0A131YBZ4</accession>
<sequence>MYFIILTTDSSGRRKKKQEGSIPTSSLTEISYCLRKCNMQVLSFFQLQAHKMNSTAVMWFRKRDSYRNCNKQERKINYDNTPIHIYNKK</sequence>
<protein>
    <submittedName>
        <fullName evidence="1">Uncharacterized protein</fullName>
    </submittedName>
</protein>